<dbReference type="InterPro" id="IPR002657">
    <property type="entry name" value="BilAc:Na_symport/Acr3"/>
</dbReference>
<evidence type="ECO:0000313" key="7">
    <source>
        <dbReference type="Proteomes" id="UP000693672"/>
    </source>
</evidence>
<dbReference type="AlphaFoldDB" id="A0A916NYU9"/>
<organism evidence="6 7">
    <name type="scientific">Paenibacillus solanacearum</name>
    <dbReference type="NCBI Taxonomy" id="2048548"/>
    <lineage>
        <taxon>Bacteria</taxon>
        <taxon>Bacillati</taxon>
        <taxon>Bacillota</taxon>
        <taxon>Bacilli</taxon>
        <taxon>Bacillales</taxon>
        <taxon>Paenibacillaceae</taxon>
        <taxon>Paenibacillus</taxon>
    </lineage>
</organism>
<dbReference type="InterPro" id="IPR004710">
    <property type="entry name" value="Bilac:Na_transpt"/>
</dbReference>
<feature type="transmembrane region" description="Helical" evidence="5">
    <location>
        <begin position="131"/>
        <end position="155"/>
    </location>
</feature>
<feature type="transmembrane region" description="Helical" evidence="5">
    <location>
        <begin position="43"/>
        <end position="60"/>
    </location>
</feature>
<keyword evidence="4 5" id="KW-0472">Membrane</keyword>
<keyword evidence="7" id="KW-1185">Reference proteome</keyword>
<comment type="caution">
    <text evidence="6">The sequence shown here is derived from an EMBL/GenBank/DDBJ whole genome shotgun (WGS) entry which is preliminary data.</text>
</comment>
<feature type="transmembrane region" description="Helical" evidence="5">
    <location>
        <begin position="167"/>
        <end position="185"/>
    </location>
</feature>
<comment type="subcellular location">
    <subcellularLocation>
        <location evidence="1">Membrane</location>
        <topology evidence="1">Multi-pass membrane protein</topology>
    </subcellularLocation>
</comment>
<evidence type="ECO:0000313" key="6">
    <source>
        <dbReference type="EMBL" id="CAG7650702.1"/>
    </source>
</evidence>
<evidence type="ECO:0000256" key="4">
    <source>
        <dbReference type="ARBA" id="ARBA00023136"/>
    </source>
</evidence>
<feature type="transmembrane region" description="Helical" evidence="5">
    <location>
        <begin position="102"/>
        <end position="124"/>
    </location>
</feature>
<evidence type="ECO:0000256" key="5">
    <source>
        <dbReference type="SAM" id="Phobius"/>
    </source>
</evidence>
<dbReference type="PANTHER" id="PTHR10361">
    <property type="entry name" value="SODIUM-BILE ACID COTRANSPORTER"/>
    <property type="match status" value="1"/>
</dbReference>
<sequence>MNMGAFGIRLNAYIEKYLSIIVPVSLILGFLFSRHFIGLVSAAPYLFAYLTFVMASGCSWKQIREALRMPGPMLLTFALAHIIAPVVGYVIGVAAFGADSPYVVGFVLFAIIPLGVSSVIWVGLSGGHVALTLAMIVIDSALSPFVIPLAVELFFGKSIDFDHTKVMLDLLKIIVVPTMLGVLASELSRQRFKAWSAPVCAPTSKAAMVLVVMINAAAIEPYVVKLKHDMLSVIPLVVLLVLFSYAIGLFGSLWLKKPELIVAITYSSGMRNISLGLVLALAYFEPLAAVPVVLSILIQQPFATLNHWFMKKVVHMPFYKKFTGVS</sequence>
<dbReference type="GO" id="GO:0016020">
    <property type="term" value="C:membrane"/>
    <property type="evidence" value="ECO:0007669"/>
    <property type="project" value="UniProtKB-SubCell"/>
</dbReference>
<evidence type="ECO:0000256" key="3">
    <source>
        <dbReference type="ARBA" id="ARBA00022989"/>
    </source>
</evidence>
<gene>
    <name evidence="6" type="ORF">PAESOLCIP111_06155</name>
</gene>
<dbReference type="Pfam" id="PF01758">
    <property type="entry name" value="SBF"/>
    <property type="match status" value="1"/>
</dbReference>
<evidence type="ECO:0000256" key="2">
    <source>
        <dbReference type="ARBA" id="ARBA00022692"/>
    </source>
</evidence>
<proteinExistence type="predicted"/>
<feature type="transmembrane region" description="Helical" evidence="5">
    <location>
        <begin position="17"/>
        <end position="37"/>
    </location>
</feature>
<keyword evidence="2 5" id="KW-0812">Transmembrane</keyword>
<protein>
    <recommendedName>
        <fullName evidence="8">Bile acid:sodium symporter family protein</fullName>
    </recommendedName>
</protein>
<evidence type="ECO:0000256" key="1">
    <source>
        <dbReference type="ARBA" id="ARBA00004141"/>
    </source>
</evidence>
<feature type="transmembrane region" description="Helical" evidence="5">
    <location>
        <begin position="230"/>
        <end position="255"/>
    </location>
</feature>
<evidence type="ECO:0008006" key="8">
    <source>
        <dbReference type="Google" id="ProtNLM"/>
    </source>
</evidence>
<name>A0A916NYU9_9BACL</name>
<dbReference type="Proteomes" id="UP000693672">
    <property type="component" value="Unassembled WGS sequence"/>
</dbReference>
<reference evidence="6" key="1">
    <citation type="submission" date="2021-06" db="EMBL/GenBank/DDBJ databases">
        <authorList>
            <person name="Criscuolo A."/>
        </authorList>
    </citation>
    <scope>NUCLEOTIDE SEQUENCE</scope>
    <source>
        <strain evidence="6">CIP111600</strain>
    </source>
</reference>
<accession>A0A916NYU9</accession>
<keyword evidence="3 5" id="KW-1133">Transmembrane helix</keyword>
<feature type="transmembrane region" description="Helical" evidence="5">
    <location>
        <begin position="206"/>
        <end position="224"/>
    </location>
</feature>
<dbReference type="PANTHER" id="PTHR10361:SF28">
    <property type="entry name" value="P3 PROTEIN-RELATED"/>
    <property type="match status" value="1"/>
</dbReference>
<feature type="transmembrane region" description="Helical" evidence="5">
    <location>
        <begin position="72"/>
        <end position="96"/>
    </location>
</feature>
<dbReference type="RefSeq" id="WP_425517398.1">
    <property type="nucleotide sequence ID" value="NZ_CAJVAS010000055.1"/>
</dbReference>
<dbReference type="EMBL" id="CAJVAS010000055">
    <property type="protein sequence ID" value="CAG7650702.1"/>
    <property type="molecule type" value="Genomic_DNA"/>
</dbReference>
<feature type="transmembrane region" description="Helical" evidence="5">
    <location>
        <begin position="275"/>
        <end position="298"/>
    </location>
</feature>